<evidence type="ECO:0000313" key="2">
    <source>
        <dbReference type="EMBL" id="KKL99913.1"/>
    </source>
</evidence>
<proteinExistence type="predicted"/>
<accession>A0A0F9GMA8</accession>
<keyword evidence="1" id="KW-1133">Transmembrane helix</keyword>
<feature type="transmembrane region" description="Helical" evidence="1">
    <location>
        <begin position="63"/>
        <end position="82"/>
    </location>
</feature>
<sequence>MGFWGCRSFDNDGVFDELARAGRRGGKGFGDCGGLTEDQLERYLIRWLQPLIMSEKEKEMQTALGSIPLFEAPICFLGMVIWGLNRGFHFQSIVLDAALAAGYILLGAKEDIQRWKNP</sequence>
<evidence type="ECO:0000256" key="1">
    <source>
        <dbReference type="SAM" id="Phobius"/>
    </source>
</evidence>
<gene>
    <name evidence="2" type="ORF">LCGC14_1809690</name>
</gene>
<reference evidence="2" key="1">
    <citation type="journal article" date="2015" name="Nature">
        <title>Complex archaea that bridge the gap between prokaryotes and eukaryotes.</title>
        <authorList>
            <person name="Spang A."/>
            <person name="Saw J.H."/>
            <person name="Jorgensen S.L."/>
            <person name="Zaremba-Niedzwiedzka K."/>
            <person name="Martijn J."/>
            <person name="Lind A.E."/>
            <person name="van Eijk R."/>
            <person name="Schleper C."/>
            <person name="Guy L."/>
            <person name="Ettema T.J."/>
        </authorList>
    </citation>
    <scope>NUCLEOTIDE SEQUENCE</scope>
</reference>
<dbReference type="EMBL" id="LAZR01017557">
    <property type="protein sequence ID" value="KKL99913.1"/>
    <property type="molecule type" value="Genomic_DNA"/>
</dbReference>
<name>A0A0F9GMA8_9ZZZZ</name>
<dbReference type="AlphaFoldDB" id="A0A0F9GMA8"/>
<feature type="non-terminal residue" evidence="2">
    <location>
        <position position="118"/>
    </location>
</feature>
<keyword evidence="1" id="KW-0472">Membrane</keyword>
<protein>
    <submittedName>
        <fullName evidence="2">Uncharacterized protein</fullName>
    </submittedName>
</protein>
<feature type="transmembrane region" description="Helical" evidence="1">
    <location>
        <begin position="88"/>
        <end position="106"/>
    </location>
</feature>
<comment type="caution">
    <text evidence="2">The sequence shown here is derived from an EMBL/GenBank/DDBJ whole genome shotgun (WGS) entry which is preliminary data.</text>
</comment>
<organism evidence="2">
    <name type="scientific">marine sediment metagenome</name>
    <dbReference type="NCBI Taxonomy" id="412755"/>
    <lineage>
        <taxon>unclassified sequences</taxon>
        <taxon>metagenomes</taxon>
        <taxon>ecological metagenomes</taxon>
    </lineage>
</organism>
<keyword evidence="1" id="KW-0812">Transmembrane</keyword>